<dbReference type="KEGG" id="knv:Pan216_14170"/>
<dbReference type="AlphaFoldDB" id="A0A518B0R7"/>
<dbReference type="EMBL" id="CP036279">
    <property type="protein sequence ID" value="QDU60571.1"/>
    <property type="molecule type" value="Genomic_DNA"/>
</dbReference>
<dbReference type="Gene3D" id="3.40.1550.10">
    <property type="entry name" value="CheC-like"/>
    <property type="match status" value="1"/>
</dbReference>
<dbReference type="PANTHER" id="PTHR39452:SF1">
    <property type="entry name" value="CHEY-P PHOSPHATASE CHEX"/>
    <property type="match status" value="1"/>
</dbReference>
<dbReference type="Pfam" id="PF13690">
    <property type="entry name" value="CheX"/>
    <property type="match status" value="1"/>
</dbReference>
<dbReference type="SUPFAM" id="SSF103039">
    <property type="entry name" value="CheC-like"/>
    <property type="match status" value="1"/>
</dbReference>
<dbReference type="PANTHER" id="PTHR39452">
    <property type="entry name" value="CHEY-P PHOSPHATASE CHEX"/>
    <property type="match status" value="1"/>
</dbReference>
<dbReference type="CDD" id="cd17906">
    <property type="entry name" value="CheX"/>
    <property type="match status" value="1"/>
</dbReference>
<dbReference type="RefSeq" id="WP_419193343.1">
    <property type="nucleotide sequence ID" value="NZ_CP036279.1"/>
</dbReference>
<dbReference type="InterPro" id="IPR028051">
    <property type="entry name" value="CheX-like_dom"/>
</dbReference>
<dbReference type="GO" id="GO:0006935">
    <property type="term" value="P:chemotaxis"/>
    <property type="evidence" value="ECO:0007669"/>
    <property type="project" value="UniProtKB-KW"/>
</dbReference>
<dbReference type="InterPro" id="IPR028976">
    <property type="entry name" value="CheC-like_sf"/>
</dbReference>
<dbReference type="Proteomes" id="UP000317093">
    <property type="component" value="Chromosome"/>
</dbReference>
<protein>
    <recommendedName>
        <fullName evidence="2">Chemotaxis phosphatase CheX-like domain-containing protein</fullName>
    </recommendedName>
</protein>
<name>A0A518B0R7_9BACT</name>
<feature type="domain" description="Chemotaxis phosphatase CheX-like" evidence="2">
    <location>
        <begin position="46"/>
        <end position="140"/>
    </location>
</feature>
<organism evidence="3 4">
    <name type="scientific">Kolteria novifilia</name>
    <dbReference type="NCBI Taxonomy" id="2527975"/>
    <lineage>
        <taxon>Bacteria</taxon>
        <taxon>Pseudomonadati</taxon>
        <taxon>Planctomycetota</taxon>
        <taxon>Planctomycetia</taxon>
        <taxon>Kolteriales</taxon>
        <taxon>Kolteriaceae</taxon>
        <taxon>Kolteria</taxon>
    </lineage>
</organism>
<keyword evidence="1" id="KW-0145">Chemotaxis</keyword>
<gene>
    <name evidence="3" type="ORF">Pan216_14170</name>
</gene>
<sequence>MSTMRVEFINPFVGAALNVFKTMIATELQRGQIYLHRREQAHSGLSGVIGLSGRAIGTVAIVVDNPTAIAITSRFLQMEIDGVNEDVVDCMGEVVNMVAGNAKAQLEEYDLSISLPSIIRGEDHLIEFPSDVTPICVPFTGEVGNVLLQVGFVVKD</sequence>
<keyword evidence="4" id="KW-1185">Reference proteome</keyword>
<accession>A0A518B0R7</accession>
<dbReference type="InterPro" id="IPR038756">
    <property type="entry name" value="CheX-like"/>
</dbReference>
<evidence type="ECO:0000313" key="4">
    <source>
        <dbReference type="Proteomes" id="UP000317093"/>
    </source>
</evidence>
<evidence type="ECO:0000313" key="3">
    <source>
        <dbReference type="EMBL" id="QDU60571.1"/>
    </source>
</evidence>
<proteinExistence type="predicted"/>
<reference evidence="3 4" key="1">
    <citation type="submission" date="2019-02" db="EMBL/GenBank/DDBJ databases">
        <title>Deep-cultivation of Planctomycetes and their phenomic and genomic characterization uncovers novel biology.</title>
        <authorList>
            <person name="Wiegand S."/>
            <person name="Jogler M."/>
            <person name="Boedeker C."/>
            <person name="Pinto D."/>
            <person name="Vollmers J."/>
            <person name="Rivas-Marin E."/>
            <person name="Kohn T."/>
            <person name="Peeters S.H."/>
            <person name="Heuer A."/>
            <person name="Rast P."/>
            <person name="Oberbeckmann S."/>
            <person name="Bunk B."/>
            <person name="Jeske O."/>
            <person name="Meyerdierks A."/>
            <person name="Storesund J.E."/>
            <person name="Kallscheuer N."/>
            <person name="Luecker S."/>
            <person name="Lage O.M."/>
            <person name="Pohl T."/>
            <person name="Merkel B.J."/>
            <person name="Hornburger P."/>
            <person name="Mueller R.-W."/>
            <person name="Bruemmer F."/>
            <person name="Labrenz M."/>
            <person name="Spormann A.M."/>
            <person name="Op den Camp H."/>
            <person name="Overmann J."/>
            <person name="Amann R."/>
            <person name="Jetten M.S.M."/>
            <person name="Mascher T."/>
            <person name="Medema M.H."/>
            <person name="Devos D.P."/>
            <person name="Kaster A.-K."/>
            <person name="Ovreas L."/>
            <person name="Rohde M."/>
            <person name="Galperin M.Y."/>
            <person name="Jogler C."/>
        </authorList>
    </citation>
    <scope>NUCLEOTIDE SEQUENCE [LARGE SCALE GENOMIC DNA]</scope>
    <source>
        <strain evidence="3 4">Pan216</strain>
    </source>
</reference>
<evidence type="ECO:0000256" key="1">
    <source>
        <dbReference type="ARBA" id="ARBA00022500"/>
    </source>
</evidence>
<evidence type="ECO:0000259" key="2">
    <source>
        <dbReference type="Pfam" id="PF13690"/>
    </source>
</evidence>